<gene>
    <name evidence="2" type="ORF">CHUV0807_0937</name>
</gene>
<name>A0A1C3H3L1_9GAMM</name>
<dbReference type="AlphaFoldDB" id="A0A1C3H3L1"/>
<evidence type="ECO:0000313" key="3">
    <source>
        <dbReference type="Proteomes" id="UP000190837"/>
    </source>
</evidence>
<proteinExistence type="predicted"/>
<organism evidence="2 3">
    <name type="scientific">Cardiobacterium hominis</name>
    <dbReference type="NCBI Taxonomy" id="2718"/>
    <lineage>
        <taxon>Bacteria</taxon>
        <taxon>Pseudomonadati</taxon>
        <taxon>Pseudomonadota</taxon>
        <taxon>Gammaproteobacteria</taxon>
        <taxon>Cardiobacteriales</taxon>
        <taxon>Cardiobacteriaceae</taxon>
        <taxon>Cardiobacterium</taxon>
    </lineage>
</organism>
<reference evidence="3" key="1">
    <citation type="submission" date="2016-04" db="EMBL/GenBank/DDBJ databases">
        <authorList>
            <person name="Tagini F."/>
        </authorList>
    </citation>
    <scope>NUCLEOTIDE SEQUENCE [LARGE SCALE GENOMIC DNA]</scope>
    <source>
        <strain evidence="3">CHUV0807</strain>
    </source>
</reference>
<evidence type="ECO:0000313" key="2">
    <source>
        <dbReference type="EMBL" id="SAM61752.1"/>
    </source>
</evidence>
<sequence length="79" mass="9747">MLQINKKRNCLVLKMDYLDMNYNIYDKPDYADYLLKDNELEKIEPRNNVENRFIIYCFIVFLLVFTLFKNAKNIFHHKH</sequence>
<keyword evidence="1" id="KW-1133">Transmembrane helix</keyword>
<dbReference type="EMBL" id="FKLO01000037">
    <property type="protein sequence ID" value="SAM61752.1"/>
    <property type="molecule type" value="Genomic_DNA"/>
</dbReference>
<evidence type="ECO:0000256" key="1">
    <source>
        <dbReference type="SAM" id="Phobius"/>
    </source>
</evidence>
<feature type="transmembrane region" description="Helical" evidence="1">
    <location>
        <begin position="53"/>
        <end position="71"/>
    </location>
</feature>
<protein>
    <submittedName>
        <fullName evidence="2">Uncharacterized protein</fullName>
    </submittedName>
</protein>
<keyword evidence="1" id="KW-0472">Membrane</keyword>
<keyword evidence="1" id="KW-0812">Transmembrane</keyword>
<accession>A0A1C3H3L1</accession>
<dbReference type="Proteomes" id="UP000190837">
    <property type="component" value="Unassembled WGS sequence"/>
</dbReference>